<dbReference type="RefSeq" id="WP_163802970.1">
    <property type="nucleotide sequence ID" value="NZ_AP022620.1"/>
</dbReference>
<organism evidence="3 4">
    <name type="scientific">Mycolicibacterium anyangense</name>
    <dbReference type="NCBI Taxonomy" id="1431246"/>
    <lineage>
        <taxon>Bacteria</taxon>
        <taxon>Bacillati</taxon>
        <taxon>Actinomycetota</taxon>
        <taxon>Actinomycetes</taxon>
        <taxon>Mycobacteriales</taxon>
        <taxon>Mycobacteriaceae</taxon>
        <taxon>Mycolicibacterium</taxon>
    </lineage>
</organism>
<dbReference type="EMBL" id="AP022620">
    <property type="protein sequence ID" value="BBZ75364.1"/>
    <property type="molecule type" value="Genomic_DNA"/>
</dbReference>
<reference evidence="3 4" key="1">
    <citation type="journal article" date="2019" name="Emerg. Microbes Infect.">
        <title>Comprehensive subspecies identification of 175 nontuberculous mycobacteria species based on 7547 genomic profiles.</title>
        <authorList>
            <person name="Matsumoto Y."/>
            <person name="Kinjo T."/>
            <person name="Motooka D."/>
            <person name="Nabeya D."/>
            <person name="Jung N."/>
            <person name="Uechi K."/>
            <person name="Horii T."/>
            <person name="Iida T."/>
            <person name="Fujita J."/>
            <person name="Nakamura S."/>
        </authorList>
    </citation>
    <scope>NUCLEOTIDE SEQUENCE [LARGE SCALE GENOMIC DNA]</scope>
    <source>
        <strain evidence="3 4">JCM 30275</strain>
    </source>
</reference>
<evidence type="ECO:0000259" key="2">
    <source>
        <dbReference type="Pfam" id="PF08237"/>
    </source>
</evidence>
<keyword evidence="4" id="KW-1185">Reference proteome</keyword>
<sequence>MRQYVKGAARSVAVAVVAIVATVAAALGATITAAVNLAAIALIVPGTGTPNPAVPPQGTNYMQNAVAYYIAPKAPSCAVFCTPEPVPYIAQFWPFPFPGWGGLSGAKWNVSVASGVQSLNDQIGAVDPADDIVIFGYSQGATVSSIVKRQLAQDNGGVIPDRYSFVLIGNPNRPNGGLFERLAALGTVPILDATFGQPTPTDTTVLPAVNTTDIAFQYDGVADFPKYPINLLADLNAVAGFWYIHGTYLAPKGSDPATATPYGYTVPELEQAIDCSHSPKNCQTYNDTLYITIPAKTLPIMQPLLDFGAATGTTALIKPLVSLISPVTRVLIETGYDRSNYGAPSPFGLIPAINPITLTADLASAVGQGIHDALGDLGGSPTPSAPSAPSSPAVTLAAATATRNGQAAAKPTATDPAEPKASQIRGSIAASAKPVRPQSHSPANASVTDTVTDPKNAIGSLEPKPAGAAPSTERSTTTAASGRGGAGATAAAA</sequence>
<dbReference type="SUPFAM" id="SSF53474">
    <property type="entry name" value="alpha/beta-Hydrolases"/>
    <property type="match status" value="1"/>
</dbReference>
<evidence type="ECO:0000313" key="4">
    <source>
        <dbReference type="Proteomes" id="UP000467249"/>
    </source>
</evidence>
<dbReference type="AlphaFoldDB" id="A0A6N4W5K2"/>
<evidence type="ECO:0000313" key="3">
    <source>
        <dbReference type="EMBL" id="BBZ75364.1"/>
    </source>
</evidence>
<name>A0A6N4W5K2_9MYCO</name>
<dbReference type="InterPro" id="IPR013228">
    <property type="entry name" value="PE-PPE_C"/>
</dbReference>
<protein>
    <submittedName>
        <fullName evidence="3">PE-PPE domain-containing protein</fullName>
    </submittedName>
</protein>
<gene>
    <name evidence="3" type="ORF">MANY_07010</name>
</gene>
<evidence type="ECO:0000256" key="1">
    <source>
        <dbReference type="SAM" id="MobiDB-lite"/>
    </source>
</evidence>
<feature type="region of interest" description="Disordered" evidence="1">
    <location>
        <begin position="374"/>
        <end position="493"/>
    </location>
</feature>
<feature type="compositionally biased region" description="Low complexity" evidence="1">
    <location>
        <begin position="380"/>
        <end position="409"/>
    </location>
</feature>
<dbReference type="InterPro" id="IPR029058">
    <property type="entry name" value="AB_hydrolase_fold"/>
</dbReference>
<dbReference type="Proteomes" id="UP000467249">
    <property type="component" value="Chromosome"/>
</dbReference>
<feature type="compositionally biased region" description="Polar residues" evidence="1">
    <location>
        <begin position="438"/>
        <end position="453"/>
    </location>
</feature>
<accession>A0A6N4W5K2</accession>
<dbReference type="Pfam" id="PF08237">
    <property type="entry name" value="PE-PPE"/>
    <property type="match status" value="1"/>
</dbReference>
<dbReference type="Gene3D" id="3.40.50.1820">
    <property type="entry name" value="alpha/beta hydrolase"/>
    <property type="match status" value="1"/>
</dbReference>
<dbReference type="KEGG" id="many:MANY_07010"/>
<feature type="domain" description="PE-PPE" evidence="2">
    <location>
        <begin position="89"/>
        <end position="337"/>
    </location>
</feature>
<proteinExistence type="predicted"/>